<dbReference type="InterPro" id="IPR005674">
    <property type="entry name" value="CocE/Ser_esterase"/>
</dbReference>
<sequence>MSPSEDFPYPTRPPRSTPESRRGAPPNPRQETAPGMLIDRDQEIETRAGRTVQADVYRPESGEPAGVLIAWSPYGKHNPAPIGQIYPTSGAKPEWMSDLTTFEGPDPVFWVPRGYALVIADIPGTWYAKGPASYASPEEADDFADLIEWAGTQPWSNGRVGLTGVSYLTVAQWRVAGLTPPHLAAINPWEGWSDTYREVARHGGIPETSFWPYIWERWGASTGEIEDLEREDREHPFFDDFWASKAADLEAITVPAFVVASWTDQGLHTRGTLEGFRRISSPHKWLYVHGAKKWAEYYRPEMVEMQAQFFDRFLLDRPSEIESWPRVRVELRERYGVGSFVDSTDWPLPEVEYRALHLDASTGAVSHDPVSAGARASYHGLGDPFLPERVVFEHRFAEAVDVVGHARAILHVEAPEASDMDIFVGLFKRDVHGEIVPFAYYAPVRGRAGRARLAARLSPRARPRTLDRSSARPRAPSRCASRGGATHPGGDRDPPVGHPLRCGREPRARGAGARHQALPEAARLRPARDRHQPRSPDPPYRRGLRRTARHPDQRSLTQRPSMIDMNPANAKIPGTT</sequence>
<dbReference type="Gene3D" id="1.10.3020.20">
    <property type="match status" value="1"/>
</dbReference>
<dbReference type="AlphaFoldDB" id="A0A5C8I3S4"/>
<dbReference type="Proteomes" id="UP000321034">
    <property type="component" value="Unassembled WGS sequence"/>
</dbReference>
<dbReference type="EMBL" id="VRSV01000001">
    <property type="protein sequence ID" value="TXK12861.1"/>
    <property type="molecule type" value="Genomic_DNA"/>
</dbReference>
<dbReference type="SUPFAM" id="SSF49785">
    <property type="entry name" value="Galactose-binding domain-like"/>
    <property type="match status" value="1"/>
</dbReference>
<feature type="compositionally biased region" description="Low complexity" evidence="2">
    <location>
        <begin position="509"/>
        <end position="521"/>
    </location>
</feature>
<dbReference type="InterPro" id="IPR013736">
    <property type="entry name" value="Xaa-Pro_dipept_C"/>
</dbReference>
<dbReference type="InterPro" id="IPR008979">
    <property type="entry name" value="Galactose-bd-like_sf"/>
</dbReference>
<dbReference type="OrthoDB" id="5240615at2"/>
<dbReference type="PANTHER" id="PTHR43056:SF10">
    <property type="entry name" value="COCE_NOND FAMILY, PUTATIVE (AFU_ORTHOLOGUE AFUA_7G00600)-RELATED"/>
    <property type="match status" value="1"/>
</dbReference>
<gene>
    <name evidence="4" type="ORF">FVP77_05265</name>
</gene>
<keyword evidence="5" id="KW-1185">Reference proteome</keyword>
<keyword evidence="1 4" id="KW-0378">Hydrolase</keyword>
<evidence type="ECO:0000313" key="4">
    <source>
        <dbReference type="EMBL" id="TXK12861.1"/>
    </source>
</evidence>
<dbReference type="Pfam" id="PF08530">
    <property type="entry name" value="PepX_C"/>
    <property type="match status" value="1"/>
</dbReference>
<feature type="compositionally biased region" description="Low complexity" evidence="2">
    <location>
        <begin position="472"/>
        <end position="482"/>
    </location>
</feature>
<name>A0A5C8I3S4_9MICO</name>
<proteinExistence type="predicted"/>
<dbReference type="InterPro" id="IPR029058">
    <property type="entry name" value="AB_hydrolase_fold"/>
</dbReference>
<dbReference type="SMART" id="SM00939">
    <property type="entry name" value="PepX_C"/>
    <property type="match status" value="1"/>
</dbReference>
<feature type="region of interest" description="Disordered" evidence="2">
    <location>
        <begin position="455"/>
        <end position="576"/>
    </location>
</feature>
<dbReference type="SUPFAM" id="SSF53474">
    <property type="entry name" value="alpha/beta-Hydrolases"/>
    <property type="match status" value="1"/>
</dbReference>
<evidence type="ECO:0000313" key="5">
    <source>
        <dbReference type="Proteomes" id="UP000321034"/>
    </source>
</evidence>
<organism evidence="4 5">
    <name type="scientific">Microbacterium hatanonis</name>
    <dbReference type="NCBI Taxonomy" id="404366"/>
    <lineage>
        <taxon>Bacteria</taxon>
        <taxon>Bacillati</taxon>
        <taxon>Actinomycetota</taxon>
        <taxon>Actinomycetes</taxon>
        <taxon>Micrococcales</taxon>
        <taxon>Microbacteriaceae</taxon>
        <taxon>Microbacterium</taxon>
    </lineage>
</organism>
<dbReference type="Gene3D" id="3.40.50.1820">
    <property type="entry name" value="alpha/beta hydrolase"/>
    <property type="match status" value="1"/>
</dbReference>
<dbReference type="Gene3D" id="2.60.120.260">
    <property type="entry name" value="Galactose-binding domain-like"/>
    <property type="match status" value="1"/>
</dbReference>
<dbReference type="InterPro" id="IPR000383">
    <property type="entry name" value="Xaa-Pro-like_dom"/>
</dbReference>
<protein>
    <submittedName>
        <fullName evidence="4">CocE/NonD family hydrolase</fullName>
    </submittedName>
</protein>
<accession>A0A5C8I3S4</accession>
<evidence type="ECO:0000259" key="3">
    <source>
        <dbReference type="SMART" id="SM00939"/>
    </source>
</evidence>
<comment type="caution">
    <text evidence="4">The sequence shown here is derived from an EMBL/GenBank/DDBJ whole genome shotgun (WGS) entry which is preliminary data.</text>
</comment>
<dbReference type="PANTHER" id="PTHR43056">
    <property type="entry name" value="PEPTIDASE S9 PROLYL OLIGOPEPTIDASE"/>
    <property type="match status" value="1"/>
</dbReference>
<reference evidence="4 5" key="1">
    <citation type="submission" date="2019-08" db="EMBL/GenBank/DDBJ databases">
        <authorList>
            <person name="Dong K."/>
        </authorList>
    </citation>
    <scope>NUCLEOTIDE SEQUENCE [LARGE SCALE GENOMIC DNA]</scope>
    <source>
        <strain evidence="4 5">JCM14558</strain>
    </source>
</reference>
<dbReference type="InterPro" id="IPR050585">
    <property type="entry name" value="Xaa-Pro_dipeptidyl-ppase/CocE"/>
</dbReference>
<feature type="domain" description="Xaa-Pro dipeptidyl-peptidase C-terminal" evidence="3">
    <location>
        <begin position="307"/>
        <end position="497"/>
    </location>
</feature>
<evidence type="ECO:0000256" key="1">
    <source>
        <dbReference type="ARBA" id="ARBA00022801"/>
    </source>
</evidence>
<feature type="region of interest" description="Disordered" evidence="2">
    <location>
        <begin position="1"/>
        <end position="37"/>
    </location>
</feature>
<feature type="compositionally biased region" description="Basic and acidic residues" evidence="2">
    <location>
        <begin position="522"/>
        <end position="534"/>
    </location>
</feature>
<dbReference type="Pfam" id="PF02129">
    <property type="entry name" value="Peptidase_S15"/>
    <property type="match status" value="1"/>
</dbReference>
<evidence type="ECO:0000256" key="2">
    <source>
        <dbReference type="SAM" id="MobiDB-lite"/>
    </source>
</evidence>
<dbReference type="GO" id="GO:0008239">
    <property type="term" value="F:dipeptidyl-peptidase activity"/>
    <property type="evidence" value="ECO:0007669"/>
    <property type="project" value="InterPro"/>
</dbReference>
<dbReference type="NCBIfam" id="TIGR00976">
    <property type="entry name" value="CocE_NonD"/>
    <property type="match status" value="1"/>
</dbReference>